<comment type="caution">
    <text evidence="4">The sequence shown here is derived from an EMBL/GenBank/DDBJ whole genome shotgun (WGS) entry which is preliminary data.</text>
</comment>
<evidence type="ECO:0000313" key="4">
    <source>
        <dbReference type="EMBL" id="KAF6144777.1"/>
    </source>
</evidence>
<protein>
    <submittedName>
        <fullName evidence="4">Uncharacterized protein</fullName>
    </submittedName>
</protein>
<dbReference type="OrthoDB" id="5835829at2759"/>
<dbReference type="SUPFAM" id="SSF53756">
    <property type="entry name" value="UDP-Glycosyltransferase/glycogen phosphorylase"/>
    <property type="match status" value="1"/>
</dbReference>
<keyword evidence="2" id="KW-0808">Transferase</keyword>
<accession>A0A7J7LQ72</accession>
<reference evidence="4 5" key="1">
    <citation type="journal article" date="2020" name="IScience">
        <title>Genome Sequencing of the Endangered Kingdonia uniflora (Circaeasteraceae, Ranunculales) Reveals Potential Mechanisms of Evolutionary Specialization.</title>
        <authorList>
            <person name="Sun Y."/>
            <person name="Deng T."/>
            <person name="Zhang A."/>
            <person name="Moore M.J."/>
            <person name="Landis J.B."/>
            <person name="Lin N."/>
            <person name="Zhang H."/>
            <person name="Zhang X."/>
            <person name="Huang J."/>
            <person name="Zhang X."/>
            <person name="Sun H."/>
            <person name="Wang H."/>
        </authorList>
    </citation>
    <scope>NUCLEOTIDE SEQUENCE [LARGE SCALE GENOMIC DNA]</scope>
    <source>
        <strain evidence="4">TB1705</strain>
        <tissue evidence="4">Leaf</tissue>
    </source>
</reference>
<organism evidence="4 5">
    <name type="scientific">Kingdonia uniflora</name>
    <dbReference type="NCBI Taxonomy" id="39325"/>
    <lineage>
        <taxon>Eukaryota</taxon>
        <taxon>Viridiplantae</taxon>
        <taxon>Streptophyta</taxon>
        <taxon>Embryophyta</taxon>
        <taxon>Tracheophyta</taxon>
        <taxon>Spermatophyta</taxon>
        <taxon>Magnoliopsida</taxon>
        <taxon>Ranunculales</taxon>
        <taxon>Circaeasteraceae</taxon>
        <taxon>Kingdonia</taxon>
    </lineage>
</organism>
<dbReference type="AlphaFoldDB" id="A0A7J7LQ72"/>
<evidence type="ECO:0000313" key="5">
    <source>
        <dbReference type="Proteomes" id="UP000541444"/>
    </source>
</evidence>
<feature type="transmembrane region" description="Helical" evidence="3">
    <location>
        <begin position="6"/>
        <end position="26"/>
    </location>
</feature>
<keyword evidence="5" id="KW-1185">Reference proteome</keyword>
<name>A0A7J7LQ72_9MAGN</name>
<gene>
    <name evidence="4" type="ORF">GIB67_016851</name>
</gene>
<dbReference type="InterPro" id="IPR050481">
    <property type="entry name" value="UDP-glycosyltransf_plant"/>
</dbReference>
<keyword evidence="3" id="KW-0812">Transmembrane</keyword>
<evidence type="ECO:0000256" key="2">
    <source>
        <dbReference type="ARBA" id="ARBA00022679"/>
    </source>
</evidence>
<dbReference type="EMBL" id="JACGCM010002112">
    <property type="protein sequence ID" value="KAF6144777.1"/>
    <property type="molecule type" value="Genomic_DNA"/>
</dbReference>
<keyword evidence="3" id="KW-1133">Transmembrane helix</keyword>
<evidence type="ECO:0000256" key="3">
    <source>
        <dbReference type="SAM" id="Phobius"/>
    </source>
</evidence>
<dbReference type="GO" id="GO:0035251">
    <property type="term" value="F:UDP-glucosyltransferase activity"/>
    <property type="evidence" value="ECO:0007669"/>
    <property type="project" value="InterPro"/>
</dbReference>
<dbReference type="PANTHER" id="PTHR48049:SF91">
    <property type="entry name" value="UDP-GLYCOSYLTRANSFERASE 79B7-RELATED"/>
    <property type="match status" value="1"/>
</dbReference>
<dbReference type="PANTHER" id="PTHR48049">
    <property type="entry name" value="GLYCOSYLTRANSFERASE"/>
    <property type="match status" value="1"/>
</dbReference>
<sequence length="365" mass="41040">MASSTTFYVVMFPWFAMGHLTPFLHLSNKLAERGHIVPFLVPTKTQTKLDPFNLHLDLISFIPLVVPHVDGLPLGAETMSDTNLGHELCLAMDHMKNQVEFVLQQLKSDIIFYDFACWIPAFARWLGIKSAFYNVVSAAANAYLFIPARKLNDVQKRNELTELMQPPSGFPAQSLRVRLFEPSTALFAYCEFGSSKSIYERVTAVMNDCDVIGIRTCLEIESRSLNYLESQYGKRVLCSGPLLSEPPTSQLEDRWANWLGRFKEKSAIYCALGSEFVLKKEQFLELLLGLELTGLPFFAAQKSPFGVLTIEEALPEGFYDKVGERVVVHGGWVQQQLILGHPSAGCFVIHCGFGSMWESLLNDPR</sequence>
<dbReference type="CDD" id="cd03784">
    <property type="entry name" value="GT1_Gtf-like"/>
    <property type="match status" value="1"/>
</dbReference>
<dbReference type="Gene3D" id="3.40.50.2000">
    <property type="entry name" value="Glycogen Phosphorylase B"/>
    <property type="match status" value="2"/>
</dbReference>
<keyword evidence="3" id="KW-0472">Membrane</keyword>
<proteinExistence type="inferred from homology"/>
<dbReference type="InterPro" id="IPR002213">
    <property type="entry name" value="UDP_glucos_trans"/>
</dbReference>
<dbReference type="Proteomes" id="UP000541444">
    <property type="component" value="Unassembled WGS sequence"/>
</dbReference>
<comment type="similarity">
    <text evidence="1">Belongs to the UDP-glycosyltransferase family.</text>
</comment>
<evidence type="ECO:0000256" key="1">
    <source>
        <dbReference type="ARBA" id="ARBA00009995"/>
    </source>
</evidence>